<keyword evidence="2" id="KW-1185">Reference proteome</keyword>
<dbReference type="AlphaFoldDB" id="A0A9P8URZ5"/>
<sequence length="198" mass="23025">MPSWTLAANTGKKVLQEQFHSFMELHFASPQPCDPSQPDPHPFLSPLRFRIRRHWPPGVAYYKPSEMRGHPIFSGHFEKYGEPVFIDSETNCVWRGSLRDLIDVDWATDPSVIDDEDIPGFQQHIKTMALAKKYGTVLWMAQNETYIFKDDDGGERRLELPPNAHVTMYSWKSEEIPMPSEDRIIRMRWEYVGTEIAS</sequence>
<dbReference type="Proteomes" id="UP000758603">
    <property type="component" value="Unassembled WGS sequence"/>
</dbReference>
<dbReference type="EMBL" id="JAGPXC010000002">
    <property type="protein sequence ID" value="KAH6657387.1"/>
    <property type="molecule type" value="Genomic_DNA"/>
</dbReference>
<proteinExistence type="predicted"/>
<accession>A0A9P8URZ5</accession>
<comment type="caution">
    <text evidence="1">The sequence shown here is derived from an EMBL/GenBank/DDBJ whole genome shotgun (WGS) entry which is preliminary data.</text>
</comment>
<dbReference type="GeneID" id="70135687"/>
<evidence type="ECO:0000313" key="1">
    <source>
        <dbReference type="EMBL" id="KAH6657387.1"/>
    </source>
</evidence>
<gene>
    <name evidence="1" type="ORF">BKA67DRAFT_655661</name>
</gene>
<dbReference type="RefSeq" id="XP_045961621.1">
    <property type="nucleotide sequence ID" value="XM_046106796.1"/>
</dbReference>
<protein>
    <submittedName>
        <fullName evidence="1">Uncharacterized protein</fullName>
    </submittedName>
</protein>
<organism evidence="1 2">
    <name type="scientific">Truncatella angustata</name>
    <dbReference type="NCBI Taxonomy" id="152316"/>
    <lineage>
        <taxon>Eukaryota</taxon>
        <taxon>Fungi</taxon>
        <taxon>Dikarya</taxon>
        <taxon>Ascomycota</taxon>
        <taxon>Pezizomycotina</taxon>
        <taxon>Sordariomycetes</taxon>
        <taxon>Xylariomycetidae</taxon>
        <taxon>Amphisphaeriales</taxon>
        <taxon>Sporocadaceae</taxon>
        <taxon>Truncatella</taxon>
    </lineage>
</organism>
<evidence type="ECO:0000313" key="2">
    <source>
        <dbReference type="Proteomes" id="UP000758603"/>
    </source>
</evidence>
<name>A0A9P8URZ5_9PEZI</name>
<reference evidence="1" key="1">
    <citation type="journal article" date="2021" name="Nat. Commun.">
        <title>Genetic determinants of endophytism in the Arabidopsis root mycobiome.</title>
        <authorList>
            <person name="Mesny F."/>
            <person name="Miyauchi S."/>
            <person name="Thiergart T."/>
            <person name="Pickel B."/>
            <person name="Atanasova L."/>
            <person name="Karlsson M."/>
            <person name="Huettel B."/>
            <person name="Barry K.W."/>
            <person name="Haridas S."/>
            <person name="Chen C."/>
            <person name="Bauer D."/>
            <person name="Andreopoulos W."/>
            <person name="Pangilinan J."/>
            <person name="LaButti K."/>
            <person name="Riley R."/>
            <person name="Lipzen A."/>
            <person name="Clum A."/>
            <person name="Drula E."/>
            <person name="Henrissat B."/>
            <person name="Kohler A."/>
            <person name="Grigoriev I.V."/>
            <person name="Martin F.M."/>
            <person name="Hacquard S."/>
        </authorList>
    </citation>
    <scope>NUCLEOTIDE SEQUENCE</scope>
    <source>
        <strain evidence="1">MPI-SDFR-AT-0073</strain>
    </source>
</reference>